<accession>A0A0E3WW58</accession>
<dbReference type="AlphaFoldDB" id="A0A0E3WW58"/>
<dbReference type="OrthoDB" id="137081at2157"/>
<dbReference type="HOGENOM" id="CLU_884588_0_0_2"/>
<protein>
    <submittedName>
        <fullName evidence="1">Uncharacterized protein</fullName>
    </submittedName>
</protein>
<dbReference type="GeneID" id="24788617"/>
<dbReference type="RefSeq" id="WP_048107133.1">
    <property type="nucleotide sequence ID" value="NZ_CP009517.1"/>
</dbReference>
<gene>
    <name evidence="1" type="ORF">MSBR3_1107</name>
</gene>
<reference evidence="1" key="1">
    <citation type="submission" date="2014-07" db="EMBL/GenBank/DDBJ databases">
        <title>Methanogenic archaea and the global carbon cycle.</title>
        <authorList>
            <person name="Henriksen J.R."/>
            <person name="Luke J."/>
            <person name="Reinhart S."/>
            <person name="Benedict M.N."/>
            <person name="Youngblut N.D."/>
            <person name="Metcalf M.E."/>
            <person name="Whitaker R.J."/>
            <person name="Metcalf W.W."/>
        </authorList>
    </citation>
    <scope>NUCLEOTIDE SEQUENCE [LARGE SCALE GENOMIC DNA]</scope>
    <source>
        <strain evidence="1">3</strain>
    </source>
</reference>
<evidence type="ECO:0000313" key="1">
    <source>
        <dbReference type="EMBL" id="AKB81685.1"/>
    </source>
</evidence>
<proteinExistence type="predicted"/>
<dbReference type="Proteomes" id="UP000033066">
    <property type="component" value="Chromosome"/>
</dbReference>
<evidence type="ECO:0000313" key="2">
    <source>
        <dbReference type="Proteomes" id="UP000033066"/>
    </source>
</evidence>
<sequence>MNEQYPNLSWALIDNLYLKNVIFEEYIHNSRYLFYLNDLISELISYKCEGIQEKLKDVKTLKKFSSILSELEFALLIAKNKEIKELKLLPDDYLPSKSPDILFRDEVITSYVEVTRVNENPHITDIILSRLREILKSHPYRVDVSLNTELSIPRMKRIERHIQKDLVEKSLDMFEEIFKEKLTKNTFKTPSDVIDTESLTFTIERTDSGKGYPRFISSDYIEVPTDILCDYIKARLLDKAAKRNSFGDEHRKAHYIIALDCCEPSIDEIDINKLLYDRTEGIFLSETEMKNVSGVLFRGKWDKITFYPNPFCDAEINDPKF</sequence>
<dbReference type="KEGG" id="mbak:MSBR3_1107"/>
<organism evidence="1 2">
    <name type="scientific">Methanosarcina barkeri 3</name>
    <dbReference type="NCBI Taxonomy" id="1434107"/>
    <lineage>
        <taxon>Archaea</taxon>
        <taxon>Methanobacteriati</taxon>
        <taxon>Methanobacteriota</taxon>
        <taxon>Stenosarchaea group</taxon>
        <taxon>Methanomicrobia</taxon>
        <taxon>Methanosarcinales</taxon>
        <taxon>Methanosarcinaceae</taxon>
        <taxon>Methanosarcina</taxon>
    </lineage>
</organism>
<dbReference type="EMBL" id="CP009517">
    <property type="protein sequence ID" value="AKB81685.1"/>
    <property type="molecule type" value="Genomic_DNA"/>
</dbReference>
<keyword evidence="2" id="KW-1185">Reference proteome</keyword>
<name>A0A0E3WW58_METBA</name>
<dbReference type="PATRIC" id="fig|1434107.4.peg.1460"/>